<dbReference type="InterPro" id="IPR029016">
    <property type="entry name" value="GAF-like_dom_sf"/>
</dbReference>
<accession>A0AAP6JDU8</accession>
<dbReference type="Proteomes" id="UP001302316">
    <property type="component" value="Unassembled WGS sequence"/>
</dbReference>
<comment type="caution">
    <text evidence="5">The sequence shown here is derived from an EMBL/GenBank/DDBJ whole genome shotgun (WGS) entry which is preliminary data.</text>
</comment>
<dbReference type="AlphaFoldDB" id="A0AAP6JDU8"/>
<dbReference type="CDD" id="cd01949">
    <property type="entry name" value="GGDEF"/>
    <property type="match status" value="1"/>
</dbReference>
<dbReference type="Gene3D" id="3.30.450.40">
    <property type="match status" value="1"/>
</dbReference>
<gene>
    <name evidence="5" type="ORF">VCB98_02775</name>
</gene>
<keyword evidence="2" id="KW-1133">Transmembrane helix</keyword>
<keyword evidence="2" id="KW-0812">Transmembrane</keyword>
<evidence type="ECO:0000259" key="3">
    <source>
        <dbReference type="PROSITE" id="PS50883"/>
    </source>
</evidence>
<protein>
    <submittedName>
        <fullName evidence="5">EAL domain-containing protein</fullName>
    </submittedName>
</protein>
<dbReference type="SUPFAM" id="SSF141868">
    <property type="entry name" value="EAL domain-like"/>
    <property type="match status" value="1"/>
</dbReference>
<feature type="transmembrane region" description="Helical" evidence="2">
    <location>
        <begin position="90"/>
        <end position="114"/>
    </location>
</feature>
<feature type="transmembrane region" description="Helical" evidence="2">
    <location>
        <begin position="169"/>
        <end position="187"/>
    </location>
</feature>
<dbReference type="SMART" id="SM00065">
    <property type="entry name" value="GAF"/>
    <property type="match status" value="1"/>
</dbReference>
<keyword evidence="2" id="KW-0472">Membrane</keyword>
<dbReference type="Gene3D" id="3.20.20.450">
    <property type="entry name" value="EAL domain"/>
    <property type="match status" value="1"/>
</dbReference>
<comment type="cofactor">
    <cofactor evidence="1">
        <name>Mg(2+)</name>
        <dbReference type="ChEBI" id="CHEBI:18420"/>
    </cofactor>
</comment>
<dbReference type="InterPro" id="IPR001633">
    <property type="entry name" value="EAL_dom"/>
</dbReference>
<dbReference type="NCBIfam" id="TIGR00254">
    <property type="entry name" value="GGDEF"/>
    <property type="match status" value="1"/>
</dbReference>
<evidence type="ECO:0000259" key="4">
    <source>
        <dbReference type="PROSITE" id="PS50887"/>
    </source>
</evidence>
<dbReference type="SMART" id="SM00052">
    <property type="entry name" value="EAL"/>
    <property type="match status" value="1"/>
</dbReference>
<evidence type="ECO:0000313" key="6">
    <source>
        <dbReference type="Proteomes" id="UP001302316"/>
    </source>
</evidence>
<keyword evidence="6" id="KW-1185">Reference proteome</keyword>
<feature type="domain" description="GGDEF" evidence="4">
    <location>
        <begin position="439"/>
        <end position="572"/>
    </location>
</feature>
<evidence type="ECO:0000313" key="5">
    <source>
        <dbReference type="EMBL" id="MEA5444737.1"/>
    </source>
</evidence>
<dbReference type="EMBL" id="JAYGII010000003">
    <property type="protein sequence ID" value="MEA5444737.1"/>
    <property type="molecule type" value="Genomic_DNA"/>
</dbReference>
<feature type="transmembrane region" description="Helical" evidence="2">
    <location>
        <begin position="25"/>
        <end position="47"/>
    </location>
</feature>
<dbReference type="PROSITE" id="PS50883">
    <property type="entry name" value="EAL"/>
    <property type="match status" value="1"/>
</dbReference>
<dbReference type="RefSeq" id="WP_346050254.1">
    <property type="nucleotide sequence ID" value="NZ_JAYGII010000003.1"/>
</dbReference>
<dbReference type="InterPro" id="IPR043128">
    <property type="entry name" value="Rev_trsase/Diguanyl_cyclase"/>
</dbReference>
<dbReference type="SMART" id="SM00267">
    <property type="entry name" value="GGDEF"/>
    <property type="match status" value="1"/>
</dbReference>
<dbReference type="PANTHER" id="PTHR44757:SF2">
    <property type="entry name" value="BIOFILM ARCHITECTURE MAINTENANCE PROTEIN MBAA"/>
    <property type="match status" value="1"/>
</dbReference>
<feature type="transmembrane region" description="Helical" evidence="2">
    <location>
        <begin position="59"/>
        <end position="78"/>
    </location>
</feature>
<dbReference type="InterPro" id="IPR052155">
    <property type="entry name" value="Biofilm_reg_signaling"/>
</dbReference>
<feature type="transmembrane region" description="Helical" evidence="2">
    <location>
        <begin position="146"/>
        <end position="163"/>
    </location>
</feature>
<dbReference type="SUPFAM" id="SSF55781">
    <property type="entry name" value="GAF domain-like"/>
    <property type="match status" value="1"/>
</dbReference>
<dbReference type="CDD" id="cd01948">
    <property type="entry name" value="EAL"/>
    <property type="match status" value="1"/>
</dbReference>
<feature type="domain" description="EAL" evidence="3">
    <location>
        <begin position="581"/>
        <end position="835"/>
    </location>
</feature>
<dbReference type="InterPro" id="IPR029787">
    <property type="entry name" value="Nucleotide_cyclase"/>
</dbReference>
<dbReference type="PROSITE" id="PS50887">
    <property type="entry name" value="GGDEF"/>
    <property type="match status" value="1"/>
</dbReference>
<dbReference type="Pfam" id="PF00563">
    <property type="entry name" value="EAL"/>
    <property type="match status" value="1"/>
</dbReference>
<dbReference type="GO" id="GO:0003824">
    <property type="term" value="F:catalytic activity"/>
    <property type="evidence" value="ECO:0007669"/>
    <property type="project" value="UniProtKB-ARBA"/>
</dbReference>
<evidence type="ECO:0000256" key="1">
    <source>
        <dbReference type="ARBA" id="ARBA00001946"/>
    </source>
</evidence>
<proteinExistence type="predicted"/>
<evidence type="ECO:0000256" key="2">
    <source>
        <dbReference type="SAM" id="Phobius"/>
    </source>
</evidence>
<dbReference type="Pfam" id="PF00990">
    <property type="entry name" value="GGDEF"/>
    <property type="match status" value="1"/>
</dbReference>
<dbReference type="InterPro" id="IPR035919">
    <property type="entry name" value="EAL_sf"/>
</dbReference>
<dbReference type="Gene3D" id="3.30.70.270">
    <property type="match status" value="1"/>
</dbReference>
<name>A0AAP6JDU8_9GAMM</name>
<dbReference type="InterPro" id="IPR003018">
    <property type="entry name" value="GAF"/>
</dbReference>
<dbReference type="InterPro" id="IPR000160">
    <property type="entry name" value="GGDEF_dom"/>
</dbReference>
<dbReference type="Pfam" id="PF01590">
    <property type="entry name" value="GAF"/>
    <property type="match status" value="1"/>
</dbReference>
<reference evidence="5 6" key="1">
    <citation type="submission" date="2023-12" db="EMBL/GenBank/DDBJ databases">
        <title>Whole-genome sequencing of halo(alkali)philic microorganisms from hypersaline lakes.</title>
        <authorList>
            <person name="Sorokin D.Y."/>
            <person name="Merkel A.Y."/>
            <person name="Messina E."/>
            <person name="Yakimov M."/>
        </authorList>
    </citation>
    <scope>NUCLEOTIDE SEQUENCE [LARGE SCALE GENOMIC DNA]</scope>
    <source>
        <strain evidence="5 6">AB-CW1</strain>
    </source>
</reference>
<dbReference type="SUPFAM" id="SSF55073">
    <property type="entry name" value="Nucleotide cyclase"/>
    <property type="match status" value="1"/>
</dbReference>
<sequence>MEAKKVTVTDRDVNARVQSEMVRRLFSYSLPVHVVSIPAAFLLAALFREVVETGVAMAWAITLCLVEFCRLALALAFFHYRGHINRPRTWLIAFGVGLAVAAPIWGVAGALFFPLDEPEFQVIIALSMVAISGVALPLLAPALWMFQLALACFLLPVFLRLVFVGEPLSQITAGLVALAAVVLGLAAPRINRDQVEATSARFSYASVAESLRTEVEERRRVESELRRRETTNHRRKLILMELARNPVIAEGDLEAAIVGVARGVARGLAVTRVSVWDLNLDQELFRARMILDGDQARQQPDESFDIRIDAESRRELEKTRTLVLSDVNADPRAALYREDYFRPNGVYSALVTPFRRGGRIRGFLMAESRIQRFWTEDDDNFISSAVDFISLALAAADRRQAQHRLREMATLDGLTRLPNRNAFHEFFQRSLQSAAREGERVGLLFVDLDRFKAVNDSLGHHAGDVVLQEIAQRLLDSTREGDWVARLAGDEFTVIVHGVESLETLRGIANRIRKGLVRPVMLGNTEVTLTCSIGISLFPDHAEEAERLLQNADAAMYEAKKQGRNRYAFFTPELRERAVRRLSMDNELRRAVEEQDFVLHYQPIVQSETGSLMGVEALVRWQRPDGTMVSPGEFIPLAEETGLIVPIGEWVLDRALAQLGEWDQLEGEDLTMSVNFSMVQCRHGGLPGMVDRSLSRNGIDANRLVAEVTESDVLIGQQQYQAVFDRLREHGVRVAMDDFGTGSSSLGQLKRLPVDILKLDRSFVRDIASSSEDEAITGAAISMASALGLKVIAEGIEQSVQRDLLIEAGCRLMQGFYFSRPLMAEDVADLIRTGERLPRDDS</sequence>
<dbReference type="PANTHER" id="PTHR44757">
    <property type="entry name" value="DIGUANYLATE CYCLASE DGCP"/>
    <property type="match status" value="1"/>
</dbReference>
<organism evidence="5 6">
    <name type="scientific">Natronospira elongata</name>
    <dbReference type="NCBI Taxonomy" id="3110268"/>
    <lineage>
        <taxon>Bacteria</taxon>
        <taxon>Pseudomonadati</taxon>
        <taxon>Pseudomonadota</taxon>
        <taxon>Gammaproteobacteria</taxon>
        <taxon>Natronospirales</taxon>
        <taxon>Natronospiraceae</taxon>
        <taxon>Natronospira</taxon>
    </lineage>
</organism>
<dbReference type="FunFam" id="3.30.70.270:FF:000001">
    <property type="entry name" value="Diguanylate cyclase domain protein"/>
    <property type="match status" value="1"/>
</dbReference>